<organism evidence="1 2">
    <name type="scientific">Photorhabdus khanii NC19</name>
    <dbReference type="NCBI Taxonomy" id="1004151"/>
    <lineage>
        <taxon>Bacteria</taxon>
        <taxon>Pseudomonadati</taxon>
        <taxon>Pseudomonadota</taxon>
        <taxon>Gammaproteobacteria</taxon>
        <taxon>Enterobacterales</taxon>
        <taxon>Morganellaceae</taxon>
        <taxon>Photorhabdus</taxon>
    </lineage>
</organism>
<keyword evidence="2" id="KW-1185">Reference proteome</keyword>
<sequence length="68" mass="7720">MTYQGRGRPAKDKPAQIHYQLSGRAYSQLDKTADARLKVGMFILATNETDEKALDMETLLTNYKAQQK</sequence>
<proteinExistence type="predicted"/>
<protein>
    <submittedName>
        <fullName evidence="1">Uncharacterized protein</fullName>
    </submittedName>
</protein>
<dbReference type="EMBL" id="AYSJ01000014">
    <property type="protein sequence ID" value="ETS29998.1"/>
    <property type="molecule type" value="Genomic_DNA"/>
</dbReference>
<dbReference type="AlphaFoldDB" id="W3V2G2"/>
<comment type="caution">
    <text evidence="1">The sequence shown here is derived from an EMBL/GenBank/DDBJ whole genome shotgun (WGS) entry which is preliminary data.</text>
</comment>
<name>W3V2G2_9GAMM</name>
<evidence type="ECO:0000313" key="2">
    <source>
        <dbReference type="Proteomes" id="UP000018957"/>
    </source>
</evidence>
<reference evidence="1 2" key="1">
    <citation type="submission" date="2013-11" db="EMBL/GenBank/DDBJ databases">
        <title>Elucidation of the Photorhabdus temperata genome and generation of transposon mutant library to identify motility mutants.</title>
        <authorList>
            <person name="Hurst S.G.IV."/>
            <person name="Micheals B."/>
            <person name="Abebe-Akele F."/>
            <person name="Rowedder H."/>
            <person name="Bullock H."/>
            <person name="Jackobeck R."/>
            <person name="Janicki E."/>
            <person name="Tisa L.S."/>
        </authorList>
    </citation>
    <scope>NUCLEOTIDE SEQUENCE [LARGE SCALE GENOMIC DNA]</scope>
    <source>
        <strain evidence="1 2">NC19</strain>
    </source>
</reference>
<evidence type="ECO:0000313" key="1">
    <source>
        <dbReference type="EMBL" id="ETS29998.1"/>
    </source>
</evidence>
<dbReference type="PATRIC" id="fig|1004151.3.peg.3431"/>
<accession>W3V2G2</accession>
<gene>
    <name evidence="1" type="ORF">PTE_03328</name>
</gene>
<dbReference type="Proteomes" id="UP000018957">
    <property type="component" value="Unassembled WGS sequence"/>
</dbReference>